<gene>
    <name evidence="3" type="ORF">DFR52_10312</name>
</gene>
<feature type="region of interest" description="Disordered" evidence="1">
    <location>
        <begin position="72"/>
        <end position="123"/>
    </location>
</feature>
<feature type="transmembrane region" description="Helical" evidence="2">
    <location>
        <begin position="24"/>
        <end position="44"/>
    </location>
</feature>
<name>A0A317PIZ7_9HYPH</name>
<sequence length="183" mass="19878">MTTEPDDLEEDLHPARRGNRGDRLLTIAGFALAATAAFFPWYVFLNQDSFGIRPADWGDTRDMPETAGRSVVNVSPLAIPDQADGSLGPSPFDPITTATATAPPPDRSGDSAEEPDTVSQTFPGRPRYRLLHVANGRAMIEDQSGIYIVRVGSVLPDNSRLSALEMRDGRWVIINSNGEVVDQ</sequence>
<accession>A0A317PIZ7</accession>
<reference evidence="3 4" key="1">
    <citation type="submission" date="2018-05" db="EMBL/GenBank/DDBJ databases">
        <title>Genomic Encyclopedia of Type Strains, Phase IV (KMG-IV): sequencing the most valuable type-strain genomes for metagenomic binning, comparative biology and taxonomic classification.</title>
        <authorList>
            <person name="Goeker M."/>
        </authorList>
    </citation>
    <scope>NUCLEOTIDE SEQUENCE [LARGE SCALE GENOMIC DNA]</scope>
    <source>
        <strain evidence="3 4">DSM 16791</strain>
    </source>
</reference>
<evidence type="ECO:0008006" key="5">
    <source>
        <dbReference type="Google" id="ProtNLM"/>
    </source>
</evidence>
<evidence type="ECO:0000313" key="3">
    <source>
        <dbReference type="EMBL" id="PWV99815.1"/>
    </source>
</evidence>
<organism evidence="3 4">
    <name type="scientific">Hoeflea marina</name>
    <dbReference type="NCBI Taxonomy" id="274592"/>
    <lineage>
        <taxon>Bacteria</taxon>
        <taxon>Pseudomonadati</taxon>
        <taxon>Pseudomonadota</taxon>
        <taxon>Alphaproteobacteria</taxon>
        <taxon>Hyphomicrobiales</taxon>
        <taxon>Rhizobiaceae</taxon>
        <taxon>Hoeflea</taxon>
    </lineage>
</organism>
<protein>
    <recommendedName>
        <fullName evidence="5">Flagellar protein</fullName>
    </recommendedName>
</protein>
<keyword evidence="4" id="KW-1185">Reference proteome</keyword>
<keyword evidence="2" id="KW-1133">Transmembrane helix</keyword>
<dbReference type="OrthoDB" id="7926359at2"/>
<dbReference type="RefSeq" id="WP_110032817.1">
    <property type="nucleotide sequence ID" value="NZ_QGTR01000003.1"/>
</dbReference>
<keyword evidence="2" id="KW-0472">Membrane</keyword>
<proteinExistence type="predicted"/>
<dbReference type="Proteomes" id="UP000246352">
    <property type="component" value="Unassembled WGS sequence"/>
</dbReference>
<dbReference type="EMBL" id="QGTR01000003">
    <property type="protein sequence ID" value="PWV99815.1"/>
    <property type="molecule type" value="Genomic_DNA"/>
</dbReference>
<evidence type="ECO:0000256" key="1">
    <source>
        <dbReference type="SAM" id="MobiDB-lite"/>
    </source>
</evidence>
<evidence type="ECO:0000256" key="2">
    <source>
        <dbReference type="SAM" id="Phobius"/>
    </source>
</evidence>
<keyword evidence="2" id="KW-0812">Transmembrane</keyword>
<evidence type="ECO:0000313" key="4">
    <source>
        <dbReference type="Proteomes" id="UP000246352"/>
    </source>
</evidence>
<comment type="caution">
    <text evidence="3">The sequence shown here is derived from an EMBL/GenBank/DDBJ whole genome shotgun (WGS) entry which is preliminary data.</text>
</comment>
<dbReference type="AlphaFoldDB" id="A0A317PIZ7"/>